<dbReference type="Pfam" id="PF00702">
    <property type="entry name" value="Hydrolase"/>
    <property type="match status" value="1"/>
</dbReference>
<reference evidence="5" key="1">
    <citation type="journal article" date="2014" name="Int. J. Syst. Evol. Microbiol.">
        <title>Complete genome sequence of Corynebacterium casei LMG S-19264T (=DSM 44701T), isolated from a smear-ripened cheese.</title>
        <authorList>
            <consortium name="US DOE Joint Genome Institute (JGI-PGF)"/>
            <person name="Walter F."/>
            <person name="Albersmeier A."/>
            <person name="Kalinowski J."/>
            <person name="Ruckert C."/>
        </authorList>
    </citation>
    <scope>NUCLEOTIDE SEQUENCE</scope>
    <source>
        <strain evidence="5">KCTC 23310</strain>
    </source>
</reference>
<accession>A0A918TQE9</accession>
<evidence type="ECO:0000313" key="6">
    <source>
        <dbReference type="Proteomes" id="UP000638981"/>
    </source>
</evidence>
<dbReference type="Gene3D" id="1.10.150.240">
    <property type="entry name" value="Putative phosphatase, domain 2"/>
    <property type="match status" value="1"/>
</dbReference>
<evidence type="ECO:0000256" key="2">
    <source>
        <dbReference type="ARBA" id="ARBA00004818"/>
    </source>
</evidence>
<dbReference type="GO" id="GO:0005829">
    <property type="term" value="C:cytosol"/>
    <property type="evidence" value="ECO:0007669"/>
    <property type="project" value="TreeGrafter"/>
</dbReference>
<evidence type="ECO:0000313" key="5">
    <source>
        <dbReference type="EMBL" id="GHC58079.1"/>
    </source>
</evidence>
<dbReference type="GO" id="GO:0008967">
    <property type="term" value="F:phosphoglycolate phosphatase activity"/>
    <property type="evidence" value="ECO:0007669"/>
    <property type="project" value="UniProtKB-EC"/>
</dbReference>
<dbReference type="EC" id="3.1.3.18" evidence="4"/>
<dbReference type="InterPro" id="IPR050155">
    <property type="entry name" value="HAD-like_hydrolase_sf"/>
</dbReference>
<dbReference type="InterPro" id="IPR023214">
    <property type="entry name" value="HAD_sf"/>
</dbReference>
<dbReference type="InterPro" id="IPR036412">
    <property type="entry name" value="HAD-like_sf"/>
</dbReference>
<evidence type="ECO:0000256" key="4">
    <source>
        <dbReference type="ARBA" id="ARBA00013078"/>
    </source>
</evidence>
<dbReference type="InterPro" id="IPR006439">
    <property type="entry name" value="HAD-SF_hydro_IA"/>
</dbReference>
<sequence>MKPAFCPFLYSCARFTRMGQGRKGRFLTEGYSMRTVVFDLDGTLADTSADLLAAANVCFRDLGHGNLLGPEDALTAFHGGRAMLRLGFSRLGIDDPALETAQYPRLLAAYDAAIAVHTRLYPGAAEAVRSLRADGFRTAICTNKPEALAVKLVAALGISNLFDALVGADTLPTRKPDPAPYLASVMRAGGQVDRSMLIGDTETDRKTGLAVGVPVALVTFGPEGRAIARLTPEALLHHFDALPDLARNLLG</sequence>
<gene>
    <name evidence="5" type="primary">gph</name>
    <name evidence="5" type="ORF">GCM10007315_22040</name>
</gene>
<name>A0A918TQE9_9RHOB</name>
<dbReference type="Proteomes" id="UP000638981">
    <property type="component" value="Unassembled WGS sequence"/>
</dbReference>
<reference evidence="5" key="2">
    <citation type="submission" date="2020-09" db="EMBL/GenBank/DDBJ databases">
        <authorList>
            <person name="Sun Q."/>
            <person name="Kim S."/>
        </authorList>
    </citation>
    <scope>NUCLEOTIDE SEQUENCE</scope>
    <source>
        <strain evidence="5">KCTC 23310</strain>
    </source>
</reference>
<dbReference type="Gene3D" id="3.40.50.1000">
    <property type="entry name" value="HAD superfamily/HAD-like"/>
    <property type="match status" value="1"/>
</dbReference>
<dbReference type="SFLD" id="SFLDS00003">
    <property type="entry name" value="Haloacid_Dehalogenase"/>
    <property type="match status" value="1"/>
</dbReference>
<evidence type="ECO:0000256" key="3">
    <source>
        <dbReference type="ARBA" id="ARBA00006171"/>
    </source>
</evidence>
<protein>
    <recommendedName>
        <fullName evidence="4">phosphoglycolate phosphatase</fullName>
        <ecNumber evidence="4">3.1.3.18</ecNumber>
    </recommendedName>
</protein>
<comment type="catalytic activity">
    <reaction evidence="1">
        <text>2-phosphoglycolate + H2O = glycolate + phosphate</text>
        <dbReference type="Rhea" id="RHEA:14369"/>
        <dbReference type="ChEBI" id="CHEBI:15377"/>
        <dbReference type="ChEBI" id="CHEBI:29805"/>
        <dbReference type="ChEBI" id="CHEBI:43474"/>
        <dbReference type="ChEBI" id="CHEBI:58033"/>
        <dbReference type="EC" id="3.1.3.18"/>
    </reaction>
</comment>
<dbReference type="PANTHER" id="PTHR43434">
    <property type="entry name" value="PHOSPHOGLYCOLATE PHOSPHATASE"/>
    <property type="match status" value="1"/>
</dbReference>
<keyword evidence="6" id="KW-1185">Reference proteome</keyword>
<dbReference type="PANTHER" id="PTHR43434:SF1">
    <property type="entry name" value="PHOSPHOGLYCOLATE PHOSPHATASE"/>
    <property type="match status" value="1"/>
</dbReference>
<comment type="pathway">
    <text evidence="2">Organic acid metabolism; glycolate biosynthesis; glycolate from 2-phosphoglycolate: step 1/1.</text>
</comment>
<comment type="similarity">
    <text evidence="3">Belongs to the HAD-like hydrolase superfamily. CbbY/CbbZ/Gph/YieH family.</text>
</comment>
<evidence type="ECO:0000256" key="1">
    <source>
        <dbReference type="ARBA" id="ARBA00000830"/>
    </source>
</evidence>
<organism evidence="5 6">
    <name type="scientific">Neogemmobacter tilapiae</name>
    <dbReference type="NCBI Taxonomy" id="875041"/>
    <lineage>
        <taxon>Bacteria</taxon>
        <taxon>Pseudomonadati</taxon>
        <taxon>Pseudomonadota</taxon>
        <taxon>Alphaproteobacteria</taxon>
        <taxon>Rhodobacterales</taxon>
        <taxon>Paracoccaceae</taxon>
        <taxon>Neogemmobacter</taxon>
    </lineage>
</organism>
<comment type="caution">
    <text evidence="5">The sequence shown here is derived from an EMBL/GenBank/DDBJ whole genome shotgun (WGS) entry which is preliminary data.</text>
</comment>
<dbReference type="AlphaFoldDB" id="A0A918TQE9"/>
<proteinExistence type="inferred from homology"/>
<dbReference type="GO" id="GO:0006281">
    <property type="term" value="P:DNA repair"/>
    <property type="evidence" value="ECO:0007669"/>
    <property type="project" value="TreeGrafter"/>
</dbReference>
<dbReference type="PRINTS" id="PR00413">
    <property type="entry name" value="HADHALOGNASE"/>
</dbReference>
<dbReference type="SFLD" id="SFLDG01129">
    <property type="entry name" value="C1.5:_HAD__Beta-PGM__Phosphata"/>
    <property type="match status" value="1"/>
</dbReference>
<dbReference type="EMBL" id="BMYJ01000006">
    <property type="protein sequence ID" value="GHC58079.1"/>
    <property type="molecule type" value="Genomic_DNA"/>
</dbReference>
<dbReference type="SUPFAM" id="SSF56784">
    <property type="entry name" value="HAD-like"/>
    <property type="match status" value="1"/>
</dbReference>
<dbReference type="InterPro" id="IPR023198">
    <property type="entry name" value="PGP-like_dom2"/>
</dbReference>